<dbReference type="RefSeq" id="WP_145351822.1">
    <property type="nucleotide sequence ID" value="NZ_CP036262.1"/>
</dbReference>
<dbReference type="InterPro" id="IPR007433">
    <property type="entry name" value="DUF481"/>
</dbReference>
<gene>
    <name evidence="1" type="ORF">FF011L_24850</name>
</gene>
<keyword evidence="2" id="KW-1185">Reference proteome</keyword>
<dbReference type="AlphaFoldDB" id="A0A517MFQ4"/>
<dbReference type="Proteomes" id="UP000320672">
    <property type="component" value="Chromosome"/>
</dbReference>
<reference evidence="1 2" key="1">
    <citation type="submission" date="2019-02" db="EMBL/GenBank/DDBJ databases">
        <title>Deep-cultivation of Planctomycetes and their phenomic and genomic characterization uncovers novel biology.</title>
        <authorList>
            <person name="Wiegand S."/>
            <person name="Jogler M."/>
            <person name="Boedeker C."/>
            <person name="Pinto D."/>
            <person name="Vollmers J."/>
            <person name="Rivas-Marin E."/>
            <person name="Kohn T."/>
            <person name="Peeters S.H."/>
            <person name="Heuer A."/>
            <person name="Rast P."/>
            <person name="Oberbeckmann S."/>
            <person name="Bunk B."/>
            <person name="Jeske O."/>
            <person name="Meyerdierks A."/>
            <person name="Storesund J.E."/>
            <person name="Kallscheuer N."/>
            <person name="Luecker S."/>
            <person name="Lage O.M."/>
            <person name="Pohl T."/>
            <person name="Merkel B.J."/>
            <person name="Hornburger P."/>
            <person name="Mueller R.-W."/>
            <person name="Bruemmer F."/>
            <person name="Labrenz M."/>
            <person name="Spormann A.M."/>
            <person name="Op den Camp H."/>
            <person name="Overmann J."/>
            <person name="Amann R."/>
            <person name="Jetten M.S.M."/>
            <person name="Mascher T."/>
            <person name="Medema M.H."/>
            <person name="Devos D.P."/>
            <person name="Kaster A.-K."/>
            <person name="Ovreas L."/>
            <person name="Rohde M."/>
            <person name="Galperin M.Y."/>
            <person name="Jogler C."/>
        </authorList>
    </citation>
    <scope>NUCLEOTIDE SEQUENCE [LARGE SCALE GENOMIC DNA]</scope>
    <source>
        <strain evidence="1 2">FF011L</strain>
    </source>
</reference>
<name>A0A517MFQ4_9BACT</name>
<evidence type="ECO:0008006" key="3">
    <source>
        <dbReference type="Google" id="ProtNLM"/>
    </source>
</evidence>
<sequence>MVSFSRQGHRLMSPPLFFLFSGIFLLLQTSANAQMSWFGSPEDAAAPPVTQVDFAQLGLTGDAESLPAPASPSPTPLPFPGGLPAGMFPGGDQPAGSGVSLNGPSSEVTVTPEPLPLQESTASWYSYPWLWVSDGWTNTAEFGLNGSEGNTNTLSIQTGADLKRETDTYTFAIDFDYFRTKTGGVVTQDNGRVNFDYDRILGDSSWSAFGKLGLEWNEFRPFDLRVNLNGGLGYYWVRDDISTIVTRFGAGGSREIGAPDDSWVPEALFGVEAEHQLTAQQKLKAKLDYFPDWSEFSNYRLVSDIAWEILLDDSENLSLKLAATNRYDSTPQGALPRDLSYSALLLYKF</sequence>
<dbReference type="Pfam" id="PF04338">
    <property type="entry name" value="DUF481"/>
    <property type="match status" value="1"/>
</dbReference>
<protein>
    <recommendedName>
        <fullName evidence="3">Mucin-like protein</fullName>
    </recommendedName>
</protein>
<dbReference type="EMBL" id="CP036262">
    <property type="protein sequence ID" value="QDS93712.1"/>
    <property type="molecule type" value="Genomic_DNA"/>
</dbReference>
<proteinExistence type="predicted"/>
<dbReference type="KEGG" id="rml:FF011L_24850"/>
<evidence type="ECO:0000313" key="1">
    <source>
        <dbReference type="EMBL" id="QDS93712.1"/>
    </source>
</evidence>
<evidence type="ECO:0000313" key="2">
    <source>
        <dbReference type="Proteomes" id="UP000320672"/>
    </source>
</evidence>
<accession>A0A517MFQ4</accession>
<organism evidence="1 2">
    <name type="scientific">Roseimaritima multifibrata</name>
    <dbReference type="NCBI Taxonomy" id="1930274"/>
    <lineage>
        <taxon>Bacteria</taxon>
        <taxon>Pseudomonadati</taxon>
        <taxon>Planctomycetota</taxon>
        <taxon>Planctomycetia</taxon>
        <taxon>Pirellulales</taxon>
        <taxon>Pirellulaceae</taxon>
        <taxon>Roseimaritima</taxon>
    </lineage>
</organism>
<dbReference type="OrthoDB" id="290317at2"/>